<dbReference type="CDD" id="cd11281">
    <property type="entry name" value="ADF_drebrin_like"/>
    <property type="match status" value="1"/>
</dbReference>
<dbReference type="GO" id="GO:0045211">
    <property type="term" value="C:postsynaptic membrane"/>
    <property type="evidence" value="ECO:0007669"/>
    <property type="project" value="TreeGrafter"/>
</dbReference>
<keyword evidence="30" id="KW-1185">Reference proteome</keyword>
<keyword evidence="20" id="KW-0770">Synapse</keyword>
<keyword evidence="27" id="KW-0968">Cytoplasmic vesicle</keyword>
<evidence type="ECO:0000313" key="30">
    <source>
        <dbReference type="Proteomes" id="UP001187343"/>
    </source>
</evidence>
<evidence type="ECO:0000256" key="23">
    <source>
        <dbReference type="ARBA" id="ARBA00023136"/>
    </source>
</evidence>
<gene>
    <name evidence="29" type="ORF">Q8A67_023378</name>
</gene>
<dbReference type="FunFam" id="2.30.30.40:FF:000046">
    <property type="entry name" value="Drebrin-like protein isoform B"/>
    <property type="match status" value="1"/>
</dbReference>
<dbReference type="Proteomes" id="UP001187343">
    <property type="component" value="Unassembled WGS sequence"/>
</dbReference>
<evidence type="ECO:0000256" key="27">
    <source>
        <dbReference type="ARBA" id="ARBA00023329"/>
    </source>
</evidence>
<dbReference type="GO" id="GO:0043204">
    <property type="term" value="C:perikaryon"/>
    <property type="evidence" value="ECO:0007669"/>
    <property type="project" value="UniProtKB-SubCell"/>
</dbReference>
<evidence type="ECO:0000256" key="11">
    <source>
        <dbReference type="ARBA" id="ARBA00004514"/>
    </source>
</evidence>
<keyword evidence="23" id="KW-0472">Membrane</keyword>
<evidence type="ECO:0000256" key="10">
    <source>
        <dbReference type="ARBA" id="ARBA00004510"/>
    </source>
</evidence>
<dbReference type="GO" id="GO:0030425">
    <property type="term" value="C:dendrite"/>
    <property type="evidence" value="ECO:0007669"/>
    <property type="project" value="UniProtKB-SubCell"/>
</dbReference>
<dbReference type="GO" id="GO:0045773">
    <property type="term" value="P:positive regulation of axon extension"/>
    <property type="evidence" value="ECO:0007669"/>
    <property type="project" value="TreeGrafter"/>
</dbReference>
<evidence type="ECO:0000256" key="16">
    <source>
        <dbReference type="ARBA" id="ARBA00022475"/>
    </source>
</evidence>
<evidence type="ECO:0000256" key="14">
    <source>
        <dbReference type="ARBA" id="ARBA00022443"/>
    </source>
</evidence>
<dbReference type="Gene3D" id="2.30.30.40">
    <property type="entry name" value="SH3 Domains"/>
    <property type="match status" value="1"/>
</dbReference>
<evidence type="ECO:0000256" key="1">
    <source>
        <dbReference type="ARBA" id="ARBA00004145"/>
    </source>
</evidence>
<dbReference type="PANTHER" id="PTHR10829:SF12">
    <property type="entry name" value="DREBRIN-LIKE PROTEIN"/>
    <property type="match status" value="1"/>
</dbReference>
<dbReference type="InterPro" id="IPR002108">
    <property type="entry name" value="ADF-H"/>
</dbReference>
<evidence type="ECO:0000256" key="28">
    <source>
        <dbReference type="ARBA" id="ARBA00034105"/>
    </source>
</evidence>
<dbReference type="InterPro" id="IPR001452">
    <property type="entry name" value="SH3_domain"/>
</dbReference>
<dbReference type="GO" id="GO:0030864">
    <property type="term" value="C:cortical actin cytoskeleton"/>
    <property type="evidence" value="ECO:0007669"/>
    <property type="project" value="TreeGrafter"/>
</dbReference>
<evidence type="ECO:0000256" key="21">
    <source>
        <dbReference type="ARBA" id="ARBA00023034"/>
    </source>
</evidence>
<dbReference type="Gene3D" id="3.40.20.10">
    <property type="entry name" value="Severin"/>
    <property type="match status" value="1"/>
</dbReference>
<dbReference type="GO" id="GO:0005769">
    <property type="term" value="C:early endosome"/>
    <property type="evidence" value="ECO:0007669"/>
    <property type="project" value="UniProtKB-SubCell"/>
</dbReference>
<dbReference type="GO" id="GO:0030665">
    <property type="term" value="C:clathrin-coated vesicle membrane"/>
    <property type="evidence" value="ECO:0007669"/>
    <property type="project" value="UniProtKB-SubCell"/>
</dbReference>
<organism evidence="29 30">
    <name type="scientific">Cirrhinus molitorella</name>
    <name type="common">mud carp</name>
    <dbReference type="NCBI Taxonomy" id="172907"/>
    <lineage>
        <taxon>Eukaryota</taxon>
        <taxon>Metazoa</taxon>
        <taxon>Chordata</taxon>
        <taxon>Craniata</taxon>
        <taxon>Vertebrata</taxon>
        <taxon>Euteleostomi</taxon>
        <taxon>Actinopterygii</taxon>
        <taxon>Neopterygii</taxon>
        <taxon>Teleostei</taxon>
        <taxon>Ostariophysi</taxon>
        <taxon>Cypriniformes</taxon>
        <taxon>Cyprinidae</taxon>
        <taxon>Labeoninae</taxon>
        <taxon>Labeonini</taxon>
        <taxon>Cirrhinus</taxon>
    </lineage>
</organism>
<keyword evidence="19" id="KW-0965">Cell junction</keyword>
<dbReference type="SMART" id="SM00102">
    <property type="entry name" value="ADF"/>
    <property type="match status" value="1"/>
</dbReference>
<sequence length="503" mass="56733">MAVNLSKNGPALTDAYNEVVNGKAGTDWVLFTYEGNSNDIRVAGKGDGGLEEMVEELNSGKVMYAFCRVLDPSSGVPKFVLINWTGEGVKDVRKGVCANHVHSMSNFLRGAHVTINARSDDDVEPAAIMEKVSKGSGVNYNVHKESKQNNNCEPPGRVGSVYKKVSALHEIQSQDRDNFWAQAEQDEKNRRQEERRKANEERQRLEKERRDQEAREAEERERRRREREKEIDQQRIFEKKQEADNKEQEQRKWEQEQTKHQSPVKAGILRSESVQKANEAASIISQRSINPRELFMQKERSFANSATASSASRPGQLRSPFLSQQAVSAEYPPYESRSQPLSPVHPVAAASVSHDPAPASPVRETSPVKNEDPFSYDPFASERAEGSEDEWDDSGDEGSSPDAGKQQSYDVNSIYTNIPSHESLYENVSQDFQTHADEEEETGENQNICARALYDYQASDDTEITFDPDDIITGIEMIDEGWWRGYAPDGHYGMFPANYVELL</sequence>
<evidence type="ECO:0000256" key="5">
    <source>
        <dbReference type="ARBA" id="ARBA00004279"/>
    </source>
</evidence>
<dbReference type="GO" id="GO:0030027">
    <property type="term" value="C:lamellipodium"/>
    <property type="evidence" value="ECO:0007669"/>
    <property type="project" value="UniProtKB-SubCell"/>
</dbReference>
<proteinExistence type="inferred from homology"/>
<dbReference type="Pfam" id="PF00241">
    <property type="entry name" value="Cofilin_ADF"/>
    <property type="match status" value="1"/>
</dbReference>
<dbReference type="GO" id="GO:0061003">
    <property type="term" value="P:positive regulation of dendritic spine morphogenesis"/>
    <property type="evidence" value="ECO:0007669"/>
    <property type="project" value="TreeGrafter"/>
</dbReference>
<dbReference type="InterPro" id="IPR036028">
    <property type="entry name" value="SH3-like_dom_sf"/>
</dbReference>
<evidence type="ECO:0000313" key="29">
    <source>
        <dbReference type="EMBL" id="KAK2870851.1"/>
    </source>
</evidence>
<dbReference type="CDD" id="cd11960">
    <property type="entry name" value="SH3_Abp1_eu"/>
    <property type="match status" value="1"/>
</dbReference>
<dbReference type="SUPFAM" id="SSF55753">
    <property type="entry name" value="Actin depolymerizing proteins"/>
    <property type="match status" value="1"/>
</dbReference>
<keyword evidence="22" id="KW-0175">Coiled coil</keyword>
<comment type="subcellular location">
    <subcellularLocation>
        <location evidence="7">Cell membrane</location>
        <topology evidence="7">Peripheral membrane protein</topology>
        <orientation evidence="7">Cytoplasmic side</orientation>
    </subcellularLocation>
    <subcellularLocation>
        <location evidence="5">Cell projection</location>
        <location evidence="5">Dendrite</location>
    </subcellularLocation>
    <subcellularLocation>
        <location evidence="10">Cell projection</location>
        <location evidence="10">Lamellipodium</location>
    </subcellularLocation>
    <subcellularLocation>
        <location evidence="2">Cell projection</location>
        <location evidence="2">Podosome</location>
    </subcellularLocation>
    <subcellularLocation>
        <location evidence="8">Cell projection</location>
        <location evidence="8">Ruffle</location>
    </subcellularLocation>
    <subcellularLocation>
        <location evidence="12">Cytoplasm</location>
        <location evidence="12">Cell cortex</location>
    </subcellularLocation>
    <subcellularLocation>
        <location evidence="3">Cytoplasm</location>
        <location evidence="3">Cytoskeleton</location>
    </subcellularLocation>
    <subcellularLocation>
        <location evidence="11">Cytoplasm</location>
        <location evidence="11">Cytosol</location>
    </subcellularLocation>
    <subcellularLocation>
        <location evidence="1">Cytoplasmic vesicle</location>
        <location evidence="1">Clathrin-coated vesicle membrane</location>
        <topology evidence="1">Peripheral membrane protein</topology>
        <orientation evidence="1">Cytoplasmic side</orientation>
    </subcellularLocation>
    <subcellularLocation>
        <location evidence="6">Early endosome</location>
    </subcellularLocation>
    <subcellularLocation>
        <location evidence="4">Golgi apparatus membrane</location>
        <topology evidence="4">Peripheral membrane protein</topology>
        <orientation evidence="4">Cytoplasmic side</orientation>
    </subcellularLocation>
    <subcellularLocation>
        <location evidence="9">Perikaryon</location>
    </subcellularLocation>
    <subcellularLocation>
        <location evidence="28">Postsynaptic density</location>
    </subcellularLocation>
</comment>
<evidence type="ECO:0000256" key="19">
    <source>
        <dbReference type="ARBA" id="ARBA00022949"/>
    </source>
</evidence>
<dbReference type="PRINTS" id="PR00452">
    <property type="entry name" value="SH3DOMAIN"/>
</dbReference>
<name>A0AA88NZU2_9TELE</name>
<evidence type="ECO:0000256" key="4">
    <source>
        <dbReference type="ARBA" id="ARBA00004255"/>
    </source>
</evidence>
<accession>A0AA88NZU2</accession>
<dbReference type="GO" id="GO:0048812">
    <property type="term" value="P:neuron projection morphogenesis"/>
    <property type="evidence" value="ECO:0007669"/>
    <property type="project" value="TreeGrafter"/>
</dbReference>
<dbReference type="AlphaFoldDB" id="A0AA88NZU2"/>
<dbReference type="PANTHER" id="PTHR10829">
    <property type="entry name" value="CORTACTIN AND DREBRIN"/>
    <property type="match status" value="1"/>
</dbReference>
<comment type="similarity">
    <text evidence="13">Belongs to the ABP1 family.</text>
</comment>
<evidence type="ECO:0000256" key="2">
    <source>
        <dbReference type="ARBA" id="ARBA00004188"/>
    </source>
</evidence>
<keyword evidence="18" id="KW-0967">Endosome</keyword>
<dbReference type="Pfam" id="PF14604">
    <property type="entry name" value="SH3_9"/>
    <property type="match status" value="1"/>
</dbReference>
<keyword evidence="26" id="KW-0966">Cell projection</keyword>
<dbReference type="GO" id="GO:0030427">
    <property type="term" value="C:site of polarized growth"/>
    <property type="evidence" value="ECO:0007669"/>
    <property type="project" value="TreeGrafter"/>
</dbReference>
<dbReference type="EMBL" id="JAUYZG010000023">
    <property type="protein sequence ID" value="KAK2870851.1"/>
    <property type="molecule type" value="Genomic_DNA"/>
</dbReference>
<comment type="caution">
    <text evidence="29">The sequence shown here is derived from an EMBL/GenBank/DDBJ whole genome shotgun (WGS) entry which is preliminary data.</text>
</comment>
<evidence type="ECO:0000256" key="8">
    <source>
        <dbReference type="ARBA" id="ARBA00004466"/>
    </source>
</evidence>
<dbReference type="SMART" id="SM00326">
    <property type="entry name" value="SH3"/>
    <property type="match status" value="1"/>
</dbReference>
<evidence type="ECO:0000256" key="24">
    <source>
        <dbReference type="ARBA" id="ARBA00023203"/>
    </source>
</evidence>
<evidence type="ECO:0000256" key="7">
    <source>
        <dbReference type="ARBA" id="ARBA00004413"/>
    </source>
</evidence>
<evidence type="ECO:0000256" key="17">
    <source>
        <dbReference type="ARBA" id="ARBA00022490"/>
    </source>
</evidence>
<dbReference type="FunFam" id="3.40.20.10:FF:000011">
    <property type="entry name" value="Drebrin-like protein B"/>
    <property type="match status" value="1"/>
</dbReference>
<evidence type="ECO:0000256" key="9">
    <source>
        <dbReference type="ARBA" id="ARBA00004484"/>
    </source>
</evidence>
<evidence type="ECO:0000256" key="22">
    <source>
        <dbReference type="ARBA" id="ARBA00023054"/>
    </source>
</evidence>
<dbReference type="GO" id="GO:0002102">
    <property type="term" value="C:podosome"/>
    <property type="evidence" value="ECO:0007669"/>
    <property type="project" value="UniProtKB-SubCell"/>
</dbReference>
<dbReference type="InterPro" id="IPR035717">
    <property type="entry name" value="Drebrin-like_SH3"/>
</dbReference>
<dbReference type="SUPFAM" id="SSF50044">
    <property type="entry name" value="SH3-domain"/>
    <property type="match status" value="1"/>
</dbReference>
<dbReference type="GO" id="GO:0001726">
    <property type="term" value="C:ruffle"/>
    <property type="evidence" value="ECO:0007669"/>
    <property type="project" value="UniProtKB-SubCell"/>
</dbReference>
<dbReference type="PROSITE" id="PS51263">
    <property type="entry name" value="ADF_H"/>
    <property type="match status" value="1"/>
</dbReference>
<evidence type="ECO:0000256" key="15">
    <source>
        <dbReference type="ARBA" id="ARBA00022448"/>
    </source>
</evidence>
<protein>
    <submittedName>
        <fullName evidence="29">Uncharacterized protein</fullName>
    </submittedName>
</protein>
<dbReference type="GO" id="GO:0014069">
    <property type="term" value="C:postsynaptic density"/>
    <property type="evidence" value="ECO:0007669"/>
    <property type="project" value="UniProtKB-SubCell"/>
</dbReference>
<keyword evidence="16" id="KW-1003">Cell membrane</keyword>
<evidence type="ECO:0000256" key="25">
    <source>
        <dbReference type="ARBA" id="ARBA00023212"/>
    </source>
</evidence>
<evidence type="ECO:0000256" key="3">
    <source>
        <dbReference type="ARBA" id="ARBA00004245"/>
    </source>
</evidence>
<keyword evidence="25" id="KW-0206">Cytoskeleton</keyword>
<evidence type="ECO:0000256" key="20">
    <source>
        <dbReference type="ARBA" id="ARBA00023018"/>
    </source>
</evidence>
<keyword evidence="17" id="KW-0963">Cytoplasm</keyword>
<evidence type="ECO:0000256" key="26">
    <source>
        <dbReference type="ARBA" id="ARBA00023273"/>
    </source>
</evidence>
<dbReference type="GO" id="GO:0051015">
    <property type="term" value="F:actin filament binding"/>
    <property type="evidence" value="ECO:0007669"/>
    <property type="project" value="TreeGrafter"/>
</dbReference>
<evidence type="ECO:0000256" key="13">
    <source>
        <dbReference type="ARBA" id="ARBA00011039"/>
    </source>
</evidence>
<evidence type="ECO:0000256" key="12">
    <source>
        <dbReference type="ARBA" id="ARBA00004544"/>
    </source>
</evidence>
<keyword evidence="24" id="KW-0009">Actin-binding</keyword>
<keyword evidence="14" id="KW-0728">SH3 domain</keyword>
<dbReference type="PROSITE" id="PS50002">
    <property type="entry name" value="SH3"/>
    <property type="match status" value="1"/>
</dbReference>
<dbReference type="GO" id="GO:0000139">
    <property type="term" value="C:Golgi membrane"/>
    <property type="evidence" value="ECO:0007669"/>
    <property type="project" value="UniProtKB-SubCell"/>
</dbReference>
<dbReference type="GO" id="GO:0005829">
    <property type="term" value="C:cytosol"/>
    <property type="evidence" value="ECO:0007669"/>
    <property type="project" value="UniProtKB-SubCell"/>
</dbReference>
<dbReference type="GO" id="GO:0098974">
    <property type="term" value="P:postsynaptic actin cytoskeleton organization"/>
    <property type="evidence" value="ECO:0007669"/>
    <property type="project" value="TreeGrafter"/>
</dbReference>
<reference evidence="29" key="1">
    <citation type="submission" date="2023-08" db="EMBL/GenBank/DDBJ databases">
        <title>Chromosome-level Genome Assembly of mud carp (Cirrhinus molitorella).</title>
        <authorList>
            <person name="Liu H."/>
        </authorList>
    </citation>
    <scope>NUCLEOTIDE SEQUENCE</scope>
    <source>
        <strain evidence="29">Prfri</strain>
        <tissue evidence="29">Muscle</tissue>
    </source>
</reference>
<dbReference type="GO" id="GO:0005884">
    <property type="term" value="C:actin filament"/>
    <property type="evidence" value="ECO:0007669"/>
    <property type="project" value="TreeGrafter"/>
</dbReference>
<keyword evidence="15" id="KW-0813">Transport</keyword>
<evidence type="ECO:0000256" key="18">
    <source>
        <dbReference type="ARBA" id="ARBA00022753"/>
    </source>
</evidence>
<dbReference type="InterPro" id="IPR029006">
    <property type="entry name" value="ADF-H/Gelsolin-like_dom_sf"/>
</dbReference>
<dbReference type="GO" id="GO:0030833">
    <property type="term" value="P:regulation of actin filament polymerization"/>
    <property type="evidence" value="ECO:0007669"/>
    <property type="project" value="TreeGrafter"/>
</dbReference>
<keyword evidence="21" id="KW-0333">Golgi apparatus</keyword>
<evidence type="ECO:0000256" key="6">
    <source>
        <dbReference type="ARBA" id="ARBA00004412"/>
    </source>
</evidence>